<keyword evidence="10" id="KW-0479">Metal-binding</keyword>
<evidence type="ECO:0000256" key="8">
    <source>
        <dbReference type="ARBA" id="ARBA00035585"/>
    </source>
</evidence>
<dbReference type="RefSeq" id="WP_345039838.1">
    <property type="nucleotide sequence ID" value="NZ_BAABBA010000007.1"/>
</dbReference>
<evidence type="ECO:0000256" key="3">
    <source>
        <dbReference type="ARBA" id="ARBA00022692"/>
    </source>
</evidence>
<evidence type="ECO:0000256" key="10">
    <source>
        <dbReference type="HAMAP-Rule" id="MF_00454"/>
    </source>
</evidence>
<sequence>MIALLTALAGGLGAAARFVLDTLVARHNRLSVPLGTALVNVTSCFLLGLLTGLVLSRPGLGDAGTVLGVGFLGGYSTFSTASVEGVRLLCQRRLAQAAAHTGGMLVLGLAAALLGVALGAG</sequence>
<feature type="binding site" evidence="10">
    <location>
        <position position="73"/>
    </location>
    <ligand>
        <name>Na(+)</name>
        <dbReference type="ChEBI" id="CHEBI:29101"/>
        <note>structural</note>
    </ligand>
</feature>
<evidence type="ECO:0000256" key="1">
    <source>
        <dbReference type="ARBA" id="ARBA00004651"/>
    </source>
</evidence>
<feature type="transmembrane region" description="Helical" evidence="10">
    <location>
        <begin position="32"/>
        <end position="55"/>
    </location>
</feature>
<dbReference type="PANTHER" id="PTHR28259">
    <property type="entry name" value="FLUORIDE EXPORT PROTEIN 1-RELATED"/>
    <property type="match status" value="1"/>
</dbReference>
<keyword evidence="5 10" id="KW-0472">Membrane</keyword>
<evidence type="ECO:0000256" key="5">
    <source>
        <dbReference type="ARBA" id="ARBA00023136"/>
    </source>
</evidence>
<evidence type="ECO:0000256" key="2">
    <source>
        <dbReference type="ARBA" id="ARBA00022475"/>
    </source>
</evidence>
<gene>
    <name evidence="10" type="primary">fluC</name>
    <name evidence="10" type="synonym">crcB</name>
    <name evidence="11" type="ORF">GCM10022262_16780</name>
</gene>
<keyword evidence="4 10" id="KW-1133">Transmembrane helix</keyword>
<comment type="subcellular location">
    <subcellularLocation>
        <location evidence="1 10">Cell membrane</location>
        <topology evidence="1 10">Multi-pass membrane protein</topology>
    </subcellularLocation>
</comment>
<keyword evidence="10" id="KW-0915">Sodium</keyword>
<keyword evidence="2 10" id="KW-1003">Cell membrane</keyword>
<evidence type="ECO:0000256" key="6">
    <source>
        <dbReference type="ARBA" id="ARBA00023303"/>
    </source>
</evidence>
<comment type="function">
    <text evidence="9 10">Fluoride-specific ion channel. Important for reducing fluoride concentration in the cell, thus reducing its toxicity.</text>
</comment>
<dbReference type="InterPro" id="IPR003691">
    <property type="entry name" value="FluC"/>
</dbReference>
<comment type="similarity">
    <text evidence="7 10">Belongs to the fluoride channel Fluc/FEX (TC 1.A.43) family.</text>
</comment>
<keyword evidence="10" id="KW-0813">Transport</keyword>
<dbReference type="Pfam" id="PF02537">
    <property type="entry name" value="CRCB"/>
    <property type="match status" value="1"/>
</dbReference>
<evidence type="ECO:0000256" key="9">
    <source>
        <dbReference type="ARBA" id="ARBA00049940"/>
    </source>
</evidence>
<accession>A0ABP8ETL2</accession>
<organism evidence="11 12">
    <name type="scientific">Georgenia daeguensis</name>
    <dbReference type="NCBI Taxonomy" id="908355"/>
    <lineage>
        <taxon>Bacteria</taxon>
        <taxon>Bacillati</taxon>
        <taxon>Actinomycetota</taxon>
        <taxon>Actinomycetes</taxon>
        <taxon>Micrococcales</taxon>
        <taxon>Bogoriellaceae</taxon>
        <taxon>Georgenia</taxon>
    </lineage>
</organism>
<protein>
    <recommendedName>
        <fullName evidence="10">Fluoride-specific ion channel FluC</fullName>
    </recommendedName>
</protein>
<dbReference type="EMBL" id="BAABBA010000007">
    <property type="protein sequence ID" value="GAA4287319.1"/>
    <property type="molecule type" value="Genomic_DNA"/>
</dbReference>
<proteinExistence type="inferred from homology"/>
<evidence type="ECO:0000256" key="7">
    <source>
        <dbReference type="ARBA" id="ARBA00035120"/>
    </source>
</evidence>
<comment type="caution">
    <text evidence="11">The sequence shown here is derived from an EMBL/GenBank/DDBJ whole genome shotgun (WGS) entry which is preliminary data.</text>
</comment>
<keyword evidence="3 10" id="KW-0812">Transmembrane</keyword>
<reference evidence="12" key="1">
    <citation type="journal article" date="2019" name="Int. J. Syst. Evol. Microbiol.">
        <title>The Global Catalogue of Microorganisms (GCM) 10K type strain sequencing project: providing services to taxonomists for standard genome sequencing and annotation.</title>
        <authorList>
            <consortium name="The Broad Institute Genomics Platform"/>
            <consortium name="The Broad Institute Genome Sequencing Center for Infectious Disease"/>
            <person name="Wu L."/>
            <person name="Ma J."/>
        </authorList>
    </citation>
    <scope>NUCLEOTIDE SEQUENCE [LARGE SCALE GENOMIC DNA]</scope>
    <source>
        <strain evidence="12">JCM 17459</strain>
    </source>
</reference>
<feature type="binding site" evidence="10">
    <location>
        <position position="76"/>
    </location>
    <ligand>
        <name>Na(+)</name>
        <dbReference type="ChEBI" id="CHEBI:29101"/>
        <note>structural</note>
    </ligand>
</feature>
<comment type="caution">
    <text evidence="10">Lacks conserved residue(s) required for the propagation of feature annotation.</text>
</comment>
<comment type="catalytic activity">
    <reaction evidence="8">
        <text>fluoride(in) = fluoride(out)</text>
        <dbReference type="Rhea" id="RHEA:76159"/>
        <dbReference type="ChEBI" id="CHEBI:17051"/>
    </reaction>
    <physiologicalReaction direction="left-to-right" evidence="8">
        <dbReference type="Rhea" id="RHEA:76160"/>
    </physiologicalReaction>
</comment>
<dbReference type="Proteomes" id="UP001499841">
    <property type="component" value="Unassembled WGS sequence"/>
</dbReference>
<feature type="transmembrane region" description="Helical" evidence="10">
    <location>
        <begin position="97"/>
        <end position="120"/>
    </location>
</feature>
<dbReference type="PANTHER" id="PTHR28259:SF1">
    <property type="entry name" value="FLUORIDE EXPORT PROTEIN 1-RELATED"/>
    <property type="match status" value="1"/>
</dbReference>
<keyword evidence="6 10" id="KW-0407">Ion channel</keyword>
<keyword evidence="12" id="KW-1185">Reference proteome</keyword>
<name>A0ABP8ETL2_9MICO</name>
<comment type="activity regulation">
    <text evidence="10">Na(+) is not transported, but it plays an essential structural role and its presence is essential for fluoride channel function.</text>
</comment>
<keyword evidence="10" id="KW-0406">Ion transport</keyword>
<evidence type="ECO:0000313" key="11">
    <source>
        <dbReference type="EMBL" id="GAA4287319.1"/>
    </source>
</evidence>
<dbReference type="HAMAP" id="MF_00454">
    <property type="entry name" value="FluC"/>
    <property type="match status" value="1"/>
</dbReference>
<evidence type="ECO:0000313" key="12">
    <source>
        <dbReference type="Proteomes" id="UP001499841"/>
    </source>
</evidence>
<evidence type="ECO:0000256" key="4">
    <source>
        <dbReference type="ARBA" id="ARBA00022989"/>
    </source>
</evidence>